<dbReference type="GO" id="GO:0000166">
    <property type="term" value="F:nucleotide binding"/>
    <property type="evidence" value="ECO:0007669"/>
    <property type="project" value="UniProtKB-KW"/>
</dbReference>
<proteinExistence type="predicted"/>
<dbReference type="GO" id="GO:0007018">
    <property type="term" value="P:microtubule-based movement"/>
    <property type="evidence" value="ECO:0007669"/>
    <property type="project" value="InterPro"/>
</dbReference>
<dbReference type="OrthoDB" id="10252328at2759"/>
<dbReference type="InterPro" id="IPR018247">
    <property type="entry name" value="EF_Hand_1_Ca_BS"/>
</dbReference>
<feature type="domain" description="Roc" evidence="4">
    <location>
        <begin position="478"/>
        <end position="676"/>
    </location>
</feature>
<dbReference type="Proteomes" id="UP000507470">
    <property type="component" value="Unassembled WGS sequence"/>
</dbReference>
<dbReference type="PROSITE" id="PS51424">
    <property type="entry name" value="ROC"/>
    <property type="match status" value="1"/>
</dbReference>
<dbReference type="GO" id="GO:0051959">
    <property type="term" value="F:dynein light intermediate chain binding"/>
    <property type="evidence" value="ECO:0007669"/>
    <property type="project" value="InterPro"/>
</dbReference>
<dbReference type="GO" id="GO:0004674">
    <property type="term" value="F:protein serine/threonine kinase activity"/>
    <property type="evidence" value="ECO:0007669"/>
    <property type="project" value="UniProtKB-EC"/>
</dbReference>
<accession>A0A6J8AZD2</accession>
<protein>
    <submittedName>
        <fullName evidence="5">LRRK2</fullName>
        <ecNumber evidence="5">2.7.11.1</ecNumber>
    </submittedName>
</protein>
<dbReference type="GO" id="GO:0045505">
    <property type="term" value="F:dynein intermediate chain binding"/>
    <property type="evidence" value="ECO:0007669"/>
    <property type="project" value="InterPro"/>
</dbReference>
<organism evidence="5 6">
    <name type="scientific">Mytilus coruscus</name>
    <name type="common">Sea mussel</name>
    <dbReference type="NCBI Taxonomy" id="42192"/>
    <lineage>
        <taxon>Eukaryota</taxon>
        <taxon>Metazoa</taxon>
        <taxon>Spiralia</taxon>
        <taxon>Lophotrochozoa</taxon>
        <taxon>Mollusca</taxon>
        <taxon>Bivalvia</taxon>
        <taxon>Autobranchia</taxon>
        <taxon>Pteriomorphia</taxon>
        <taxon>Mytilida</taxon>
        <taxon>Mytiloidea</taxon>
        <taxon>Mytilidae</taxon>
        <taxon>Mytilinae</taxon>
        <taxon>Mytilus</taxon>
    </lineage>
</organism>
<reference evidence="5 6" key="1">
    <citation type="submission" date="2020-06" db="EMBL/GenBank/DDBJ databases">
        <authorList>
            <person name="Li R."/>
            <person name="Bekaert M."/>
        </authorList>
    </citation>
    <scope>NUCLEOTIDE SEQUENCE [LARGE SCALE GENOMIC DNA]</scope>
    <source>
        <strain evidence="6">wild</strain>
    </source>
</reference>
<dbReference type="PROSITE" id="PS50222">
    <property type="entry name" value="EF_HAND_2"/>
    <property type="match status" value="1"/>
</dbReference>
<dbReference type="PROSITE" id="PS00018">
    <property type="entry name" value="EF_HAND_1"/>
    <property type="match status" value="1"/>
</dbReference>
<dbReference type="Gene3D" id="3.40.50.300">
    <property type="entry name" value="P-loop containing nucleotide triphosphate hydrolases"/>
    <property type="match status" value="1"/>
</dbReference>
<evidence type="ECO:0000313" key="6">
    <source>
        <dbReference type="Proteomes" id="UP000507470"/>
    </source>
</evidence>
<sequence length="775" mass="88138">MKEPSFKKPDNKNIIKVCVIRPENSTTSIMPMFSSETSDLSMSFKDGFKFEKTDITANIIEFEEVSRACVLFVALVKDDKTKVDQYLAAFQIMLKTAKDKLTQQKKQLAFANPPQPVLDVCACILILKDEKDTSWSAAKIMMGNSYFLKSLLDFDVSTISQQKYNAVNAILTDKSRNLTVENLKKMSSVSAVFLKFVEAMMEYWVVMKEMKTPKKGYHQLTREIKRDKKNSVAMLTKLGLGMAHRNAYVPYRNLENEPPVSMVEVKEKLKTVPEGYIFKFLLFCKGICGFLDGHRMFINESGAVLCQKCGMSNRQNDFMMQSNSKSTEVKPGMRLEALDRKTPNFWCVATVQYGKPFDWPIYCEEVGCLPVPYDFFSDSLLPSELVNICPGVDISTEDKEKKALFVEVDKDANGILDKDEITLVNKIIFEMYPRFGRKGQYYPELHLNGCPSLRTPPKEIVSRGFSVVYGYLRRLQQGSVECKRTKLMVVGLGGAGKTSLIRALTNPGYSSYHDYGEKITDGIDITNWNVPVPGSKSNITYSVWDFAGQTVYYNTHQVRDIVQLNILKFFLSNRACYLLLWNIRLGFEHAGLDFWLNSIACHAPKAPILVVGTHCDKEGKLLHKDMKVVWQSYPKELHPWLLRLTEEFDLTFPLSDEEANLVPCLLPDTVVEGMVDPSMFPSSKVHRAVELNAPFLQCDKMFHVLSIPELKCKTICDNPETADVESLTIAFKSSQAGLFDDIADKILYLLLFRLDCLMIADGKELYLLLFRLYQI</sequence>
<dbReference type="AlphaFoldDB" id="A0A6J8AZD2"/>
<dbReference type="GO" id="GO:0030286">
    <property type="term" value="C:dynein complex"/>
    <property type="evidence" value="ECO:0007669"/>
    <property type="project" value="InterPro"/>
</dbReference>
<evidence type="ECO:0000256" key="2">
    <source>
        <dbReference type="ARBA" id="ARBA00022741"/>
    </source>
</evidence>
<dbReference type="PRINTS" id="PR00449">
    <property type="entry name" value="RASTRNSFRMNG"/>
</dbReference>
<feature type="domain" description="EF-hand" evidence="3">
    <location>
        <begin position="396"/>
        <end position="431"/>
    </location>
</feature>
<dbReference type="PANTHER" id="PTHR22878">
    <property type="entry name" value="DYNEIN HEAVY CHAIN 6, AXONEMAL-LIKE-RELATED"/>
    <property type="match status" value="1"/>
</dbReference>
<dbReference type="SUPFAM" id="SSF52540">
    <property type="entry name" value="P-loop containing nucleoside triphosphate hydrolases"/>
    <property type="match status" value="1"/>
</dbReference>
<name>A0A6J8AZD2_MYTCO</name>
<dbReference type="Pfam" id="PF08477">
    <property type="entry name" value="Roc"/>
    <property type="match status" value="1"/>
</dbReference>
<dbReference type="EMBL" id="CACVKT020002232">
    <property type="protein sequence ID" value="CAC5376827.1"/>
    <property type="molecule type" value="Genomic_DNA"/>
</dbReference>
<dbReference type="Gene3D" id="1.20.920.60">
    <property type="match status" value="1"/>
</dbReference>
<keyword evidence="1" id="KW-0677">Repeat</keyword>
<evidence type="ECO:0000313" key="5">
    <source>
        <dbReference type="EMBL" id="CAC5376827.1"/>
    </source>
</evidence>
<dbReference type="Gene3D" id="2.30.30.140">
    <property type="match status" value="1"/>
</dbReference>
<dbReference type="InterPro" id="IPR027417">
    <property type="entry name" value="P-loop_NTPase"/>
</dbReference>
<dbReference type="GO" id="GO:0005509">
    <property type="term" value="F:calcium ion binding"/>
    <property type="evidence" value="ECO:0007669"/>
    <property type="project" value="InterPro"/>
</dbReference>
<evidence type="ECO:0000256" key="1">
    <source>
        <dbReference type="ARBA" id="ARBA00022737"/>
    </source>
</evidence>
<evidence type="ECO:0000259" key="3">
    <source>
        <dbReference type="PROSITE" id="PS50222"/>
    </source>
</evidence>
<dbReference type="InterPro" id="IPR024743">
    <property type="entry name" value="Dynein_HC_stalk"/>
</dbReference>
<dbReference type="Pfam" id="PF12777">
    <property type="entry name" value="MT"/>
    <property type="match status" value="1"/>
</dbReference>
<dbReference type="Gene3D" id="3.30.70.1390">
    <property type="entry name" value="ROC domain from the Parkinson's disease-associated leucine-rich repeat kinase 2"/>
    <property type="match status" value="1"/>
</dbReference>
<dbReference type="InterPro" id="IPR002048">
    <property type="entry name" value="EF_hand_dom"/>
</dbReference>
<keyword evidence="2" id="KW-0547">Nucleotide-binding</keyword>
<keyword evidence="6" id="KW-1185">Reference proteome</keyword>
<dbReference type="InterPro" id="IPR026983">
    <property type="entry name" value="DHC"/>
</dbReference>
<dbReference type="PANTHER" id="PTHR22878:SF63">
    <property type="entry name" value="DYNEIN AXONEMAL HEAVY CHAIN 10"/>
    <property type="match status" value="1"/>
</dbReference>
<gene>
    <name evidence="5" type="ORF">MCOR_13327</name>
</gene>
<dbReference type="EC" id="2.7.11.1" evidence="5"/>
<dbReference type="InterPro" id="IPR020859">
    <property type="entry name" value="ROC"/>
</dbReference>
<evidence type="ECO:0000259" key="4">
    <source>
        <dbReference type="PROSITE" id="PS51424"/>
    </source>
</evidence>
<keyword evidence="5" id="KW-0808">Transferase</keyword>
<dbReference type="SUPFAM" id="SSF63748">
    <property type="entry name" value="Tudor/PWWP/MBT"/>
    <property type="match status" value="1"/>
</dbReference>